<evidence type="ECO:0000256" key="3">
    <source>
        <dbReference type="ARBA" id="ARBA00012663"/>
    </source>
</evidence>
<evidence type="ECO:0000259" key="7">
    <source>
        <dbReference type="Pfam" id="PF00933"/>
    </source>
</evidence>
<dbReference type="InterPro" id="IPR050226">
    <property type="entry name" value="NagZ_Beta-hexosaminidase"/>
</dbReference>
<protein>
    <recommendedName>
        <fullName evidence="3">beta-N-acetylhexosaminidase</fullName>
        <ecNumber evidence="3">3.2.1.52</ecNumber>
    </recommendedName>
</protein>
<proteinExistence type="inferred from homology"/>
<accession>A0ABU5H803</accession>
<organism evidence="8 9">
    <name type="scientific">Hyalangium rubrum</name>
    <dbReference type="NCBI Taxonomy" id="3103134"/>
    <lineage>
        <taxon>Bacteria</taxon>
        <taxon>Pseudomonadati</taxon>
        <taxon>Myxococcota</taxon>
        <taxon>Myxococcia</taxon>
        <taxon>Myxococcales</taxon>
        <taxon>Cystobacterineae</taxon>
        <taxon>Archangiaceae</taxon>
        <taxon>Hyalangium</taxon>
    </lineage>
</organism>
<comment type="similarity">
    <text evidence="2">Belongs to the glycosyl hydrolase 3 family.</text>
</comment>
<comment type="caution">
    <text evidence="8">The sequence shown here is derived from an EMBL/GenBank/DDBJ whole genome shotgun (WGS) entry which is preliminary data.</text>
</comment>
<dbReference type="Pfam" id="PF00933">
    <property type="entry name" value="Glyco_hydro_3"/>
    <property type="match status" value="1"/>
</dbReference>
<feature type="chain" id="PRO_5045332794" description="beta-N-acetylhexosaminidase" evidence="6">
    <location>
        <begin position="25"/>
        <end position="378"/>
    </location>
</feature>
<keyword evidence="9" id="KW-1185">Reference proteome</keyword>
<dbReference type="PANTHER" id="PTHR30480">
    <property type="entry name" value="BETA-HEXOSAMINIDASE-RELATED"/>
    <property type="match status" value="1"/>
</dbReference>
<dbReference type="InterPro" id="IPR036962">
    <property type="entry name" value="Glyco_hydro_3_N_sf"/>
</dbReference>
<reference evidence="8 9" key="1">
    <citation type="submission" date="2023-12" db="EMBL/GenBank/DDBJ databases">
        <title>the genome sequence of Hyalangium sp. s54d21.</title>
        <authorList>
            <person name="Zhang X."/>
        </authorList>
    </citation>
    <scope>NUCLEOTIDE SEQUENCE [LARGE SCALE GENOMIC DNA]</scope>
    <source>
        <strain evidence="9">s54d21</strain>
    </source>
</reference>
<dbReference type="Proteomes" id="UP001291309">
    <property type="component" value="Unassembled WGS sequence"/>
</dbReference>
<dbReference type="GO" id="GO:0016787">
    <property type="term" value="F:hydrolase activity"/>
    <property type="evidence" value="ECO:0007669"/>
    <property type="project" value="UniProtKB-KW"/>
</dbReference>
<sequence length="378" mass="40822">MRAVLRSSLVSLALVLAVVGDAAAQTKTRKGFVERTPDEARVERVLQSLSLREKVGQLVLAYPQISKEGPVEVGGVLFVGATLRKIDAAKEKIRSSRARARLPPFFAVDIEGGGFNRLDRHPSLKGLPSAREMAAMPDTEVETWGTRVGGAMREVGLNMNLAPVFDVSPSGHMFRNGRAFSGDAEVVKKKATAFSRGLARAGVVAIGKHFPGYGDLDADSDHERATVDWDEARVRAEASVFRAADRYLGGVMMSNIVYSKFGSKPAILEPALVALAHENGWITVTDDVAIRALAEQIGAEQEEVVRLAFLAGNDLILTTAPPDWDKGMDYFGILTKLAQSDPKLTEKLDAAVRRVLRLKDRMGLLEGHPLATTEGAAP</sequence>
<evidence type="ECO:0000256" key="1">
    <source>
        <dbReference type="ARBA" id="ARBA00001231"/>
    </source>
</evidence>
<gene>
    <name evidence="8" type="ORF">SYV04_20935</name>
</gene>
<feature type="signal peptide" evidence="6">
    <location>
        <begin position="1"/>
        <end position="24"/>
    </location>
</feature>
<evidence type="ECO:0000256" key="2">
    <source>
        <dbReference type="ARBA" id="ARBA00005336"/>
    </source>
</evidence>
<evidence type="ECO:0000313" key="8">
    <source>
        <dbReference type="EMBL" id="MDY7228897.1"/>
    </source>
</evidence>
<dbReference type="EMBL" id="JAXIVS010000007">
    <property type="protein sequence ID" value="MDY7228897.1"/>
    <property type="molecule type" value="Genomic_DNA"/>
</dbReference>
<comment type="catalytic activity">
    <reaction evidence="1">
        <text>Hydrolysis of terminal non-reducing N-acetyl-D-hexosamine residues in N-acetyl-beta-D-hexosaminides.</text>
        <dbReference type="EC" id="3.2.1.52"/>
    </reaction>
</comment>
<keyword evidence="6" id="KW-0732">Signal</keyword>
<dbReference type="InterPro" id="IPR017853">
    <property type="entry name" value="GH"/>
</dbReference>
<dbReference type="Gene3D" id="3.20.20.300">
    <property type="entry name" value="Glycoside hydrolase, family 3, N-terminal domain"/>
    <property type="match status" value="1"/>
</dbReference>
<dbReference type="PANTHER" id="PTHR30480:SF13">
    <property type="entry name" value="BETA-HEXOSAMINIDASE"/>
    <property type="match status" value="1"/>
</dbReference>
<dbReference type="InterPro" id="IPR001764">
    <property type="entry name" value="Glyco_hydro_3_N"/>
</dbReference>
<dbReference type="SUPFAM" id="SSF51445">
    <property type="entry name" value="(Trans)glycosidases"/>
    <property type="match status" value="1"/>
</dbReference>
<name>A0ABU5H803_9BACT</name>
<dbReference type="EC" id="3.2.1.52" evidence="3"/>
<keyword evidence="5" id="KW-0326">Glycosidase</keyword>
<evidence type="ECO:0000256" key="4">
    <source>
        <dbReference type="ARBA" id="ARBA00022801"/>
    </source>
</evidence>
<evidence type="ECO:0000256" key="6">
    <source>
        <dbReference type="SAM" id="SignalP"/>
    </source>
</evidence>
<keyword evidence="4 8" id="KW-0378">Hydrolase</keyword>
<evidence type="ECO:0000256" key="5">
    <source>
        <dbReference type="ARBA" id="ARBA00023295"/>
    </source>
</evidence>
<dbReference type="RefSeq" id="WP_321547624.1">
    <property type="nucleotide sequence ID" value="NZ_JAXIVS010000007.1"/>
</dbReference>
<feature type="domain" description="Glycoside hydrolase family 3 N-terminal" evidence="7">
    <location>
        <begin position="51"/>
        <end position="358"/>
    </location>
</feature>
<evidence type="ECO:0000313" key="9">
    <source>
        <dbReference type="Proteomes" id="UP001291309"/>
    </source>
</evidence>